<feature type="domain" description="HTH gntR-type" evidence="4">
    <location>
        <begin position="13"/>
        <end position="80"/>
    </location>
</feature>
<dbReference type="InterPro" id="IPR000524">
    <property type="entry name" value="Tscrpt_reg_HTH_GntR"/>
</dbReference>
<dbReference type="Gene3D" id="1.10.10.10">
    <property type="entry name" value="Winged helix-like DNA-binding domain superfamily/Winged helix DNA-binding domain"/>
    <property type="match status" value="1"/>
</dbReference>
<evidence type="ECO:0000256" key="2">
    <source>
        <dbReference type="ARBA" id="ARBA00023125"/>
    </source>
</evidence>
<reference evidence="6" key="1">
    <citation type="submission" date="2017-05" db="EMBL/GenBank/DDBJ databases">
        <authorList>
            <person name="Lin X."/>
        </authorList>
    </citation>
    <scope>NUCLEOTIDE SEQUENCE [LARGE SCALE GENOMIC DNA]</scope>
    <source>
        <strain evidence="6">JLT2012</strain>
    </source>
</reference>
<dbReference type="PROSITE" id="PS50949">
    <property type="entry name" value="HTH_GNTR"/>
    <property type="match status" value="1"/>
</dbReference>
<evidence type="ECO:0000256" key="1">
    <source>
        <dbReference type="ARBA" id="ARBA00023015"/>
    </source>
</evidence>
<dbReference type="Pfam" id="PF00392">
    <property type="entry name" value="GntR"/>
    <property type="match status" value="1"/>
</dbReference>
<dbReference type="GO" id="GO:0003677">
    <property type="term" value="F:DNA binding"/>
    <property type="evidence" value="ECO:0007669"/>
    <property type="project" value="UniProtKB-KW"/>
</dbReference>
<keyword evidence="1" id="KW-0805">Transcription regulation</keyword>
<keyword evidence="3" id="KW-0804">Transcription</keyword>
<evidence type="ECO:0000313" key="5">
    <source>
        <dbReference type="EMBL" id="OWV33124.1"/>
    </source>
</evidence>
<organism evidence="5 6">
    <name type="scientific">Pacificimonas flava</name>
    <dbReference type="NCBI Taxonomy" id="1234595"/>
    <lineage>
        <taxon>Bacteria</taxon>
        <taxon>Pseudomonadati</taxon>
        <taxon>Pseudomonadota</taxon>
        <taxon>Alphaproteobacteria</taxon>
        <taxon>Sphingomonadales</taxon>
        <taxon>Sphingosinicellaceae</taxon>
        <taxon>Pacificimonas</taxon>
    </lineage>
</organism>
<dbReference type="SMART" id="SM00895">
    <property type="entry name" value="FCD"/>
    <property type="match status" value="1"/>
</dbReference>
<dbReference type="InterPro" id="IPR036390">
    <property type="entry name" value="WH_DNA-bd_sf"/>
</dbReference>
<dbReference type="AlphaFoldDB" id="A0A219B4M3"/>
<evidence type="ECO:0000313" key="6">
    <source>
        <dbReference type="Proteomes" id="UP000198462"/>
    </source>
</evidence>
<protein>
    <submittedName>
        <fullName evidence="5">GntR family transcriptional regulator</fullName>
    </submittedName>
</protein>
<gene>
    <name evidence="5" type="ORF">B5C34_06355</name>
</gene>
<dbReference type="SUPFAM" id="SSF48008">
    <property type="entry name" value="GntR ligand-binding domain-like"/>
    <property type="match status" value="1"/>
</dbReference>
<sequence>MKIEDLRIVENPTLVRDHAVEKLRDAISTGFYKPGTRLVERELCEALGVSRTSVREAMRQLQAENLVTVGPRRNISVTVLSPEDAEDIYVLREMIEAKAVHRLVRRNDQAVISELTGLWKDMQKAIRKNDLPTLSKMAGAFNEAVLRGSGSKVIHDTGLQLLKRVSYLRLASMSEPGRLEGGMEEWDAMMDAVERRDADAAAEAMARHVRESRQAIVSRLNAERDAEREAS</sequence>
<dbReference type="GO" id="GO:0003700">
    <property type="term" value="F:DNA-binding transcription factor activity"/>
    <property type="evidence" value="ECO:0007669"/>
    <property type="project" value="InterPro"/>
</dbReference>
<dbReference type="Proteomes" id="UP000198462">
    <property type="component" value="Unassembled WGS sequence"/>
</dbReference>
<dbReference type="PANTHER" id="PTHR43537">
    <property type="entry name" value="TRANSCRIPTIONAL REGULATOR, GNTR FAMILY"/>
    <property type="match status" value="1"/>
</dbReference>
<dbReference type="EMBL" id="NFZT01000001">
    <property type="protein sequence ID" value="OWV33124.1"/>
    <property type="molecule type" value="Genomic_DNA"/>
</dbReference>
<dbReference type="PRINTS" id="PR00035">
    <property type="entry name" value="HTHGNTR"/>
</dbReference>
<dbReference type="Pfam" id="PF07729">
    <property type="entry name" value="FCD"/>
    <property type="match status" value="1"/>
</dbReference>
<dbReference type="CDD" id="cd07377">
    <property type="entry name" value="WHTH_GntR"/>
    <property type="match status" value="1"/>
</dbReference>
<comment type="caution">
    <text evidence="5">The sequence shown here is derived from an EMBL/GenBank/DDBJ whole genome shotgun (WGS) entry which is preliminary data.</text>
</comment>
<dbReference type="SUPFAM" id="SSF46785">
    <property type="entry name" value="Winged helix' DNA-binding domain"/>
    <property type="match status" value="1"/>
</dbReference>
<dbReference type="InterPro" id="IPR008920">
    <property type="entry name" value="TF_FadR/GntR_C"/>
</dbReference>
<evidence type="ECO:0000259" key="4">
    <source>
        <dbReference type="PROSITE" id="PS50949"/>
    </source>
</evidence>
<keyword evidence="2" id="KW-0238">DNA-binding</keyword>
<keyword evidence="6" id="KW-1185">Reference proteome</keyword>
<dbReference type="RefSeq" id="WP_088711910.1">
    <property type="nucleotide sequence ID" value="NZ_NFZT01000001.1"/>
</dbReference>
<dbReference type="InterPro" id="IPR011711">
    <property type="entry name" value="GntR_C"/>
</dbReference>
<accession>A0A219B4M3</accession>
<name>A0A219B4M3_9SPHN</name>
<proteinExistence type="predicted"/>
<dbReference type="PANTHER" id="PTHR43537:SF24">
    <property type="entry name" value="GLUCONATE OPERON TRANSCRIPTIONAL REPRESSOR"/>
    <property type="match status" value="1"/>
</dbReference>
<dbReference type="InterPro" id="IPR036388">
    <property type="entry name" value="WH-like_DNA-bd_sf"/>
</dbReference>
<dbReference type="OrthoDB" id="9789310at2"/>
<dbReference type="SMART" id="SM00345">
    <property type="entry name" value="HTH_GNTR"/>
    <property type="match status" value="1"/>
</dbReference>
<evidence type="ECO:0000256" key="3">
    <source>
        <dbReference type="ARBA" id="ARBA00023163"/>
    </source>
</evidence>
<dbReference type="Gene3D" id="1.20.120.530">
    <property type="entry name" value="GntR ligand-binding domain-like"/>
    <property type="match status" value="1"/>
</dbReference>